<accession>A0AAV4LNV5</accession>
<dbReference type="AlphaFoldDB" id="A0AAV4LNV5"/>
<evidence type="ECO:0000313" key="1">
    <source>
        <dbReference type="EMBL" id="GIX61630.1"/>
    </source>
</evidence>
<proteinExistence type="predicted"/>
<protein>
    <submittedName>
        <fullName evidence="1">Uncharacterized protein</fullName>
    </submittedName>
</protein>
<keyword evidence="2" id="KW-1185">Reference proteome</keyword>
<sequence length="354" mass="41314">MELRRHALQARVDFPLLNELRKLHLKGYRRLVVLARQLQWFQVLQVGFPLLLGDLEVRLLRWRVQQLPVGVCNLLQRPRPDNLFLGKAVLHERPVVPERPIQAVPQRAVDCARSRIADGAFAPKQQRHVLFHQVPVELVPRVDHFLLCLGRRLLDHLTDCVDKHQVLAPIPTLDLRYSLRSDRREVPRRQLFPQLREHGHAARVERQLLGEPRRPRHFQGFLMFQLPAVEQPLHRQVHGLPFDFLVVLFVHVERLYHFLEVAGHVFDLRGNELYALLFQKLRVLGQQPLLPQAHGNRHLLEHFQLVPHLSGDVDNCIPCLLQFNLHPGVLLLVSFPHQLVDRIEPVLTLERDPL</sequence>
<dbReference type="RefSeq" id="XP_067713701.1">
    <property type="nucleotide sequence ID" value="XM_067857600.1"/>
</dbReference>
<gene>
    <name evidence="1" type="ORF">BcabD6B2_10650</name>
</gene>
<reference evidence="1 2" key="1">
    <citation type="submission" date="2021-06" db="EMBL/GenBank/DDBJ databases">
        <title>Genome sequence of Babesia caballi.</title>
        <authorList>
            <person name="Yamagishi J."/>
            <person name="Kidaka T."/>
            <person name="Ochi A."/>
        </authorList>
    </citation>
    <scope>NUCLEOTIDE SEQUENCE [LARGE SCALE GENOMIC DNA]</scope>
    <source>
        <strain evidence="1">USDA-D6B2</strain>
    </source>
</reference>
<organism evidence="1 2">
    <name type="scientific">Babesia caballi</name>
    <dbReference type="NCBI Taxonomy" id="5871"/>
    <lineage>
        <taxon>Eukaryota</taxon>
        <taxon>Sar</taxon>
        <taxon>Alveolata</taxon>
        <taxon>Apicomplexa</taxon>
        <taxon>Aconoidasida</taxon>
        <taxon>Piroplasmida</taxon>
        <taxon>Babesiidae</taxon>
        <taxon>Babesia</taxon>
    </lineage>
</organism>
<dbReference type="EMBL" id="BPLF01000001">
    <property type="protein sequence ID" value="GIX61630.1"/>
    <property type="molecule type" value="Genomic_DNA"/>
</dbReference>
<dbReference type="GeneID" id="94193113"/>
<evidence type="ECO:0000313" key="2">
    <source>
        <dbReference type="Proteomes" id="UP001497744"/>
    </source>
</evidence>
<dbReference type="Proteomes" id="UP001497744">
    <property type="component" value="Unassembled WGS sequence"/>
</dbReference>
<name>A0AAV4LNV5_BABCB</name>
<comment type="caution">
    <text evidence="1">The sequence shown here is derived from an EMBL/GenBank/DDBJ whole genome shotgun (WGS) entry which is preliminary data.</text>
</comment>